<dbReference type="AlphaFoldDB" id="A0A086KFM9"/>
<dbReference type="SMR" id="A0A086KFM9"/>
<evidence type="ECO:0000256" key="1">
    <source>
        <dbReference type="SAM" id="MobiDB-lite"/>
    </source>
</evidence>
<dbReference type="EMBL" id="AHZU02000544">
    <property type="protein sequence ID" value="KFG43197.1"/>
    <property type="molecule type" value="Genomic_DNA"/>
</dbReference>
<feature type="compositionally biased region" description="Polar residues" evidence="1">
    <location>
        <begin position="147"/>
        <end position="173"/>
    </location>
</feature>
<dbReference type="SMART" id="SM00457">
    <property type="entry name" value="MACPF"/>
    <property type="match status" value="1"/>
</dbReference>
<name>A0A086KFM9_TOXGO</name>
<feature type="region of interest" description="Disordered" evidence="1">
    <location>
        <begin position="99"/>
        <end position="135"/>
    </location>
</feature>
<reference evidence="3 4" key="1">
    <citation type="submission" date="2014-02" db="EMBL/GenBank/DDBJ databases">
        <authorList>
            <person name="Sibley D."/>
            <person name="Venepally P."/>
            <person name="Karamycheva S."/>
            <person name="Hadjithomas M."/>
            <person name="Khan A."/>
            <person name="Brunk B."/>
            <person name="Roos D."/>
            <person name="Caler E."/>
            <person name="Lorenzi H."/>
        </authorList>
    </citation>
    <scope>NUCLEOTIDE SEQUENCE [LARGE SCALE GENOMIC DNA]</scope>
    <source>
        <strain evidence="3 4">GAB2-2007-GAL-DOM2</strain>
    </source>
</reference>
<sequence>MDRTLSPPVEHASRAGSYLPKLPFAGLFKAGFKVACLLVGVTLCVVQILPLDAAGSKPYEQKHAGLSYRSFWRSIRPHHVPTAIAGSLAQMKDDEFDFDWDDEEYDGGNAADDEQSTDAESDGDPDALTMTKQDSTNAFNVNEKSYVSTTQNARQSEQDFPTSSTSGFSNFGNVGTPAWARPGRGEAAPEPPAPVNSSSGQGPEPAFGALRRSIDASAPESMYTRAVETAPATNFLGVGYDSIKGNPIGDPDMMVDPGLRSPIIVFSFQQDPDGVTNDLNYLQPLGAFTRPFSACRQSENVNELDTLSDYQKVLSVDAALHGGDSLGINSFSGSTGYKEFAQDVSSKANKSFMLKTYCIRYEAGLAQTDSFKWNYTLAFDDAVAHLPVTFDGNERDTPCSVQQWRADHMADGCQQTNIPIWMAFIEQFGTHYTARLYAGGKMTYQVTMKSSDVKALKKKGVDVKAEVKLMLGAFSAGASSQVKTNQDSASQLRSLNVEKEALVIGGKPPADVSDPKAIAAWANSVDALPMPVKLELLPLQNLLPEDKREAFTHAVTYYSKAFGMSAMDVQSLEGTARSIQDVLKDVTQIAWAGAPPGYARCPREQVVLFGFAMRFNFKVTIGNNLANYHIAPCTAGREKCDGIGAEEAAGDDERIYMACGPEVVNEFYQVVAETEAGENVAVATCPEDTVIAFGFGISIGTGFYSSENTQVEPCTAGQTRCTKARTSNTVKSYVWMVCAEKSFPGIAQLNNIAEVGTRGKANSRMKNTDGIVNVSCGADERTLLGLALEVHTHMPSVRKAFKVCTHDSNSCALNGAGEQLTVLYVDRHALFGWALCGRRHEEKSHVASDISKGA</sequence>
<dbReference type="VEuPathDB" id="ToxoDB:TGDOM2_272430"/>
<evidence type="ECO:0000313" key="3">
    <source>
        <dbReference type="EMBL" id="KFG43197.1"/>
    </source>
</evidence>
<protein>
    <submittedName>
        <fullName evidence="3">MAC/Perforin domain-containing protein</fullName>
    </submittedName>
</protein>
<organism evidence="3 4">
    <name type="scientific">Toxoplasma gondii GAB2-2007-GAL-DOM2</name>
    <dbReference type="NCBI Taxonomy" id="1130820"/>
    <lineage>
        <taxon>Eukaryota</taxon>
        <taxon>Sar</taxon>
        <taxon>Alveolata</taxon>
        <taxon>Apicomplexa</taxon>
        <taxon>Conoidasida</taxon>
        <taxon>Coccidia</taxon>
        <taxon>Eucoccidiorida</taxon>
        <taxon>Eimeriorina</taxon>
        <taxon>Sarcocystidae</taxon>
        <taxon>Toxoplasma</taxon>
    </lineage>
</organism>
<dbReference type="Proteomes" id="UP000028837">
    <property type="component" value="Unassembled WGS sequence"/>
</dbReference>
<proteinExistence type="predicted"/>
<dbReference type="InterPro" id="IPR020864">
    <property type="entry name" value="MACPF"/>
</dbReference>
<dbReference type="PROSITE" id="PS51412">
    <property type="entry name" value="MACPF_2"/>
    <property type="match status" value="1"/>
</dbReference>
<feature type="domain" description="MACPF" evidence="2">
    <location>
        <begin position="219"/>
        <end position="573"/>
    </location>
</feature>
<accession>A0A086KFM9</accession>
<gene>
    <name evidence="3" type="ORF">TGDOM2_272430</name>
</gene>
<comment type="caution">
    <text evidence="3">The sequence shown here is derived from an EMBL/GenBank/DDBJ whole genome shotgun (WGS) entry which is preliminary data.</text>
</comment>
<dbReference type="Pfam" id="PF01823">
    <property type="entry name" value="MACPF"/>
    <property type="match status" value="1"/>
</dbReference>
<dbReference type="OrthoDB" id="329839at2759"/>
<evidence type="ECO:0000259" key="2">
    <source>
        <dbReference type="PROSITE" id="PS51412"/>
    </source>
</evidence>
<feature type="region of interest" description="Disordered" evidence="1">
    <location>
        <begin position="147"/>
        <end position="207"/>
    </location>
</feature>
<feature type="compositionally biased region" description="Acidic residues" evidence="1">
    <location>
        <begin position="99"/>
        <end position="125"/>
    </location>
</feature>
<evidence type="ECO:0000313" key="4">
    <source>
        <dbReference type="Proteomes" id="UP000028837"/>
    </source>
</evidence>